<evidence type="ECO:0000256" key="7">
    <source>
        <dbReference type="ARBA" id="ARBA00056497"/>
    </source>
</evidence>
<dbReference type="NCBIfam" id="TIGR00222">
    <property type="entry name" value="panB"/>
    <property type="match status" value="1"/>
</dbReference>
<sequence length="253" mass="26952">MRERAEPIACLTAYEYSQARLADAAGVDVVLVGDSLGMVVQGHETTVPVTVEDIVYHTQAVARGLSRAWLIADMPFMSYVTLEHALETAACLMQDGGAQMVKLEGDAQQQEIVASFAAHGIPVCAHLGLRPQLVHKLGGYRVQGREDRQAEQMLADALTLQQAGADMLLLECVPSALASRIQKEVHIPVIGIGAGSGCDGQILVMHDVLGITASPPKFTQDFLKGRGSIQEALSAYVAAVKSREFPAAAQSFS</sequence>
<dbReference type="PANTHER" id="PTHR20881:SF0">
    <property type="entry name" value="3-METHYL-2-OXOBUTANOATE HYDROXYMETHYLTRANSFERASE"/>
    <property type="match status" value="1"/>
</dbReference>
<comment type="cofactor">
    <cofactor evidence="8 11">
        <name>Mg(2+)</name>
        <dbReference type="ChEBI" id="CHEBI:18420"/>
    </cofactor>
    <text evidence="8 11">Binds 1 Mg(2+) ion per subunit.</text>
</comment>
<dbReference type="UniPathway" id="UPA00028">
    <property type="reaction ID" value="UER00003"/>
</dbReference>
<evidence type="ECO:0000256" key="1">
    <source>
        <dbReference type="ARBA" id="ARBA00005033"/>
    </source>
</evidence>
<dbReference type="InterPro" id="IPR040442">
    <property type="entry name" value="Pyrv_kinase-like_dom_sf"/>
</dbReference>
<evidence type="ECO:0000256" key="8">
    <source>
        <dbReference type="HAMAP-Rule" id="MF_00156"/>
    </source>
</evidence>
<name>A0A1R3W3D9_9GAMM</name>
<keyword evidence="12" id="KW-0489">Methyltransferase</keyword>
<dbReference type="HAMAP" id="MF_00156">
    <property type="entry name" value="PanB"/>
    <property type="match status" value="1"/>
</dbReference>
<feature type="binding site" evidence="8 10">
    <location>
        <position position="102"/>
    </location>
    <ligand>
        <name>3-methyl-2-oxobutanoate</name>
        <dbReference type="ChEBI" id="CHEBI:11851"/>
    </ligand>
</feature>
<feature type="binding site" evidence="8 10">
    <location>
        <begin position="34"/>
        <end position="35"/>
    </location>
    <ligand>
        <name>3-methyl-2-oxobutanoate</name>
        <dbReference type="ChEBI" id="CHEBI:11851"/>
    </ligand>
</feature>
<evidence type="ECO:0000256" key="9">
    <source>
        <dbReference type="PIRSR" id="PIRSR000388-1"/>
    </source>
</evidence>
<dbReference type="Gene3D" id="3.20.20.60">
    <property type="entry name" value="Phosphoenolpyruvate-binding domains"/>
    <property type="match status" value="1"/>
</dbReference>
<dbReference type="EMBL" id="FTPK01000003">
    <property type="protein sequence ID" value="SIT72236.1"/>
    <property type="molecule type" value="Genomic_DNA"/>
</dbReference>
<keyword evidence="8 11" id="KW-0460">Magnesium</keyword>
<dbReference type="InterPro" id="IPR015813">
    <property type="entry name" value="Pyrv/PenolPyrv_kinase-like_dom"/>
</dbReference>
<comment type="subunit">
    <text evidence="3 8">Homodecamer; pentamer of dimers.</text>
</comment>
<feature type="binding site" evidence="8 11">
    <location>
        <position position="73"/>
    </location>
    <ligand>
        <name>Mg(2+)</name>
        <dbReference type="ChEBI" id="CHEBI:18420"/>
    </ligand>
</feature>
<comment type="function">
    <text evidence="7 8">Catalyzes the reversible reaction in which hydroxymethyl group from 5,10-methylenetetrahydrofolate is transferred onto alpha-ketoisovalerate to form ketopantoate.</text>
</comment>
<proteinExistence type="inferred from homology"/>
<comment type="subcellular location">
    <subcellularLocation>
        <location evidence="8">Cytoplasm</location>
    </subcellularLocation>
</comment>
<keyword evidence="13" id="KW-1185">Reference proteome</keyword>
<dbReference type="InterPro" id="IPR003700">
    <property type="entry name" value="Pantoate_hydroxy_MeTrfase"/>
</dbReference>
<evidence type="ECO:0000256" key="6">
    <source>
        <dbReference type="ARBA" id="ARBA00022723"/>
    </source>
</evidence>
<dbReference type="PIRSF" id="PIRSF000388">
    <property type="entry name" value="Pantoate_hydroxy_MeTrfase"/>
    <property type="match status" value="1"/>
</dbReference>
<dbReference type="GO" id="GO:0008168">
    <property type="term" value="F:methyltransferase activity"/>
    <property type="evidence" value="ECO:0007669"/>
    <property type="project" value="UniProtKB-KW"/>
</dbReference>
<organism evidence="12 13">
    <name type="scientific">Ectothiorhodosinus mongolicus</name>
    <dbReference type="NCBI Taxonomy" id="233100"/>
    <lineage>
        <taxon>Bacteria</taxon>
        <taxon>Pseudomonadati</taxon>
        <taxon>Pseudomonadota</taxon>
        <taxon>Gammaproteobacteria</taxon>
        <taxon>Chromatiales</taxon>
        <taxon>Ectothiorhodospiraceae</taxon>
        <taxon>Ectothiorhodosinus</taxon>
    </lineage>
</organism>
<evidence type="ECO:0000256" key="3">
    <source>
        <dbReference type="ARBA" id="ARBA00011424"/>
    </source>
</evidence>
<dbReference type="FunFam" id="3.20.20.60:FF:000003">
    <property type="entry name" value="3-methyl-2-oxobutanoate hydroxymethyltransferase"/>
    <property type="match status" value="1"/>
</dbReference>
<feature type="binding site" evidence="8 11">
    <location>
        <position position="34"/>
    </location>
    <ligand>
        <name>Mg(2+)</name>
        <dbReference type="ChEBI" id="CHEBI:18420"/>
    </ligand>
</feature>
<dbReference type="STRING" id="233100.SAMN05216526_1602"/>
<evidence type="ECO:0000313" key="13">
    <source>
        <dbReference type="Proteomes" id="UP000223759"/>
    </source>
</evidence>
<gene>
    <name evidence="8" type="primary">panB</name>
    <name evidence="12" type="ORF">SAMN05216526_1602</name>
</gene>
<dbReference type="GO" id="GO:0032259">
    <property type="term" value="P:methylation"/>
    <property type="evidence" value="ECO:0007669"/>
    <property type="project" value="UniProtKB-KW"/>
</dbReference>
<dbReference type="Pfam" id="PF02548">
    <property type="entry name" value="Pantoate_transf"/>
    <property type="match status" value="1"/>
</dbReference>
<dbReference type="Proteomes" id="UP000223759">
    <property type="component" value="Unassembled WGS sequence"/>
</dbReference>
<dbReference type="AlphaFoldDB" id="A0A1R3W3D9"/>
<dbReference type="CDD" id="cd06557">
    <property type="entry name" value="KPHMT-like"/>
    <property type="match status" value="1"/>
</dbReference>
<keyword evidence="5 8" id="KW-0808">Transferase</keyword>
<evidence type="ECO:0000256" key="5">
    <source>
        <dbReference type="ARBA" id="ARBA00022679"/>
    </source>
</evidence>
<dbReference type="NCBIfam" id="NF001452">
    <property type="entry name" value="PRK00311.1"/>
    <property type="match status" value="1"/>
</dbReference>
<keyword evidence="4 8" id="KW-0566">Pantothenate biosynthesis</keyword>
<evidence type="ECO:0000256" key="11">
    <source>
        <dbReference type="PIRSR" id="PIRSR000388-3"/>
    </source>
</evidence>
<dbReference type="PANTHER" id="PTHR20881">
    <property type="entry name" value="3-METHYL-2-OXOBUTANOATE HYDROXYMETHYLTRANSFERASE"/>
    <property type="match status" value="1"/>
</dbReference>
<keyword evidence="8" id="KW-0963">Cytoplasm</keyword>
<comment type="catalytic activity">
    <reaction evidence="8">
        <text>(6R)-5,10-methylene-5,6,7,8-tetrahydrofolate + 3-methyl-2-oxobutanoate + H2O = 2-dehydropantoate + (6S)-5,6,7,8-tetrahydrofolate</text>
        <dbReference type="Rhea" id="RHEA:11824"/>
        <dbReference type="ChEBI" id="CHEBI:11561"/>
        <dbReference type="ChEBI" id="CHEBI:11851"/>
        <dbReference type="ChEBI" id="CHEBI:15377"/>
        <dbReference type="ChEBI" id="CHEBI:15636"/>
        <dbReference type="ChEBI" id="CHEBI:57453"/>
        <dbReference type="EC" id="2.1.2.11"/>
    </reaction>
</comment>
<feature type="active site" description="Proton acceptor" evidence="8 9">
    <location>
        <position position="171"/>
    </location>
</feature>
<dbReference type="GO" id="GO:0003864">
    <property type="term" value="F:3-methyl-2-oxobutanoate hydroxymethyltransferase activity"/>
    <property type="evidence" value="ECO:0007669"/>
    <property type="project" value="UniProtKB-UniRule"/>
</dbReference>
<feature type="binding site" evidence="8 10">
    <location>
        <position position="73"/>
    </location>
    <ligand>
        <name>3-methyl-2-oxobutanoate</name>
        <dbReference type="ChEBI" id="CHEBI:11851"/>
    </ligand>
</feature>
<dbReference type="EC" id="2.1.2.11" evidence="8"/>
<reference evidence="12 13" key="1">
    <citation type="submission" date="2017-01" db="EMBL/GenBank/DDBJ databases">
        <authorList>
            <person name="Mah S.A."/>
            <person name="Swanson W.J."/>
            <person name="Moy G.W."/>
            <person name="Vacquier V.D."/>
        </authorList>
    </citation>
    <scope>NUCLEOTIDE SEQUENCE [LARGE SCALE GENOMIC DNA]</scope>
    <source>
        <strain evidence="12 13">M9</strain>
    </source>
</reference>
<evidence type="ECO:0000256" key="10">
    <source>
        <dbReference type="PIRSR" id="PIRSR000388-2"/>
    </source>
</evidence>
<dbReference type="GO" id="GO:0000287">
    <property type="term" value="F:magnesium ion binding"/>
    <property type="evidence" value="ECO:0007669"/>
    <property type="project" value="TreeGrafter"/>
</dbReference>
<evidence type="ECO:0000313" key="12">
    <source>
        <dbReference type="EMBL" id="SIT72236.1"/>
    </source>
</evidence>
<dbReference type="GO" id="GO:0005737">
    <property type="term" value="C:cytoplasm"/>
    <property type="evidence" value="ECO:0007669"/>
    <property type="project" value="UniProtKB-SubCell"/>
</dbReference>
<dbReference type="GO" id="GO:0015940">
    <property type="term" value="P:pantothenate biosynthetic process"/>
    <property type="evidence" value="ECO:0007669"/>
    <property type="project" value="UniProtKB-UniRule"/>
</dbReference>
<feature type="binding site" evidence="8 11">
    <location>
        <position position="104"/>
    </location>
    <ligand>
        <name>Mg(2+)</name>
        <dbReference type="ChEBI" id="CHEBI:18420"/>
    </ligand>
</feature>
<evidence type="ECO:0000256" key="4">
    <source>
        <dbReference type="ARBA" id="ARBA00022655"/>
    </source>
</evidence>
<evidence type="ECO:0000256" key="2">
    <source>
        <dbReference type="ARBA" id="ARBA00008676"/>
    </source>
</evidence>
<comment type="pathway">
    <text evidence="1 8">Cofactor biosynthesis; (R)-pantothenate biosynthesis; (R)-pantoate from 3-methyl-2-oxobutanoate: step 1/2.</text>
</comment>
<comment type="similarity">
    <text evidence="2 8">Belongs to the PanB family.</text>
</comment>
<keyword evidence="6 8" id="KW-0479">Metal-binding</keyword>
<dbReference type="SUPFAM" id="SSF51621">
    <property type="entry name" value="Phosphoenolpyruvate/pyruvate domain"/>
    <property type="match status" value="1"/>
</dbReference>
<protein>
    <recommendedName>
        <fullName evidence="8">3-methyl-2-oxobutanoate hydroxymethyltransferase</fullName>
        <ecNumber evidence="8">2.1.2.11</ecNumber>
    </recommendedName>
    <alternativeName>
        <fullName evidence="8">Ketopantoate hydroxymethyltransferase</fullName>
        <shortName evidence="8">KPHMT</shortName>
    </alternativeName>
</protein>
<accession>A0A1R3W3D9</accession>